<reference evidence="1 2" key="1">
    <citation type="journal article" date="2016" name="Nat. Commun.">
        <title>Thousands of microbial genomes shed light on interconnected biogeochemical processes in an aquifer system.</title>
        <authorList>
            <person name="Anantharaman K."/>
            <person name="Brown C.T."/>
            <person name="Hug L.A."/>
            <person name="Sharon I."/>
            <person name="Castelle C.J."/>
            <person name="Probst A.J."/>
            <person name="Thomas B.C."/>
            <person name="Singh A."/>
            <person name="Wilkins M.J."/>
            <person name="Karaoz U."/>
            <person name="Brodie E.L."/>
            <person name="Williams K.H."/>
            <person name="Hubbard S.S."/>
            <person name="Banfield J.F."/>
        </authorList>
    </citation>
    <scope>NUCLEOTIDE SEQUENCE [LARGE SCALE GENOMIC DNA]</scope>
</reference>
<name>A0A1F7G8J0_9BACT</name>
<dbReference type="AlphaFoldDB" id="A0A1F7G8J0"/>
<evidence type="ECO:0000313" key="1">
    <source>
        <dbReference type="EMBL" id="OGK15209.1"/>
    </source>
</evidence>
<protein>
    <submittedName>
        <fullName evidence="1">Uncharacterized protein</fullName>
    </submittedName>
</protein>
<dbReference type="EMBL" id="MFZF01000033">
    <property type="protein sequence ID" value="OGK15209.1"/>
    <property type="molecule type" value="Genomic_DNA"/>
</dbReference>
<sequence>MQNYTPIDHLLSTGATPSLGVERQEAIVSPKTFENAPMHEIVEHKPEQEVQEFVEHRPDVIEISPDLQSMGVESTGVSQFTTTQSVTLPLSDNAVITGLKAPYSSSLRWLSEFCLYLLRRAHMHLKMIHGRIMRINDPIRPA</sequence>
<proteinExistence type="predicted"/>
<gene>
    <name evidence="1" type="ORF">A2690_00325</name>
</gene>
<accession>A0A1F7G8J0</accession>
<organism evidence="1 2">
    <name type="scientific">Candidatus Roizmanbacteria bacterium RIFCSPHIGHO2_01_FULL_39_12b</name>
    <dbReference type="NCBI Taxonomy" id="1802030"/>
    <lineage>
        <taxon>Bacteria</taxon>
        <taxon>Candidatus Roizmaniibacteriota</taxon>
    </lineage>
</organism>
<evidence type="ECO:0000313" key="2">
    <source>
        <dbReference type="Proteomes" id="UP000178372"/>
    </source>
</evidence>
<comment type="caution">
    <text evidence="1">The sequence shown here is derived from an EMBL/GenBank/DDBJ whole genome shotgun (WGS) entry which is preliminary data.</text>
</comment>
<dbReference type="Proteomes" id="UP000178372">
    <property type="component" value="Unassembled WGS sequence"/>
</dbReference>